<dbReference type="InterPro" id="IPR000212">
    <property type="entry name" value="DNA_helicase_UvrD/REP"/>
</dbReference>
<evidence type="ECO:0000256" key="9">
    <source>
        <dbReference type="ARBA" id="ARBA00023204"/>
    </source>
</evidence>
<feature type="domain" description="UvrD-like helicase ATP-binding" evidence="15">
    <location>
        <begin position="13"/>
        <end position="364"/>
    </location>
</feature>
<dbReference type="GO" id="GO:0000725">
    <property type="term" value="P:recombinational repair"/>
    <property type="evidence" value="ECO:0007669"/>
    <property type="project" value="TreeGrafter"/>
</dbReference>
<sequence length="1151" mass="125783">MISYEDFARTLDFPPTPEQEAVIRSEDHAIAVIAGAGSGKTATMSQRIAWHVVNGNVRPDEVLGLTFTTKATGELAERVDKQLRAAVNTGLLAREEVMPGADGDGVADSIHGELARPTISTYNSFASEIASSYSMLIGQDPRSRLITDAERWQIMDKIVRGIDLTDPRFEALKEESPHSITRNALHLADQMIGNTVDPTALRAYLEREIGAILQLQGPRAKGATDASREIQTKHLGKMAPALKVRIALSYVVEDYLAYKQENSLIEFADQVVRASQILATVPKVAQDLCQRYKLILLDEYQDTSSSQAELIEHAFSHAWSVCAVGDPNQAIYSWRGASSAALGDFMDRFGVGANLTLSTAFRNSERILDVANALTQGKLSYPSMTVKKLQPKPRAEEGRVVHVHRTFREDSYAGLASYFAEAFERARSERCAGTAPGQKMPAYLTAAILCRARAYMEPMIKALEEAGVPYEVVGGEALIEKPEIRLVRALLGLGVNPERNDLVVPLLTFYAIGAKDIVALHAYARELARQASTGGSQGEGSQDVPANLVEALMMLPATPVGLSEEAHRRLRHLGTIVKKVIASRHLSVPEAITTAIGLLGLEAQAKSRLQGGARVQAALASFVGLGAKFASDLPGATLASFVEWVNLLEEHENVGEGDAGADLSLFDDSSIEPESGVVQLLTIHAAKGLEWDLVGIPDMKAGGFDEDTTEVMWQESKSSLPYVFRQDSAYLPDFVFADRLAGCDAIDGEDKVAILTEVYDYLAGAFKSHHVAESRRLAYVAVTRPRASLILASYDLVDESKAAKARTDLVKELNLRADVVPYEQAEMTRNAFIEDVTHLVTPSPVNDAVLTGSDLDRYVAQAEENIAQLGDAVFDPETKQWPVDVDRRADTVDEVRNLTTLDHAALIDQWRHGTQVVLSERNAYPQQPGLARDYLTASDVVALAQNAQNFLVEQRRPIPHRPSRAARTGVLVHEAIAHHFDSPATLDVDAVAFPGQMPIDMDVHLTEARRAQLLARFETSRFAHCPPLAIEEAIDVRVGPYPVRCVIDAVLDTSLIEGLPQVTIVDWKTGRRPGAEQVASRQFQLGLYRLAWSRSAGIDLGEIGACFYYLGEDDPELRELHAGDMTGDEIAEQIRRQIAEGQRQGSVASFV</sequence>
<dbReference type="GO" id="GO:0043138">
    <property type="term" value="F:3'-5' DNA helicase activity"/>
    <property type="evidence" value="ECO:0007669"/>
    <property type="project" value="UniProtKB-EC"/>
</dbReference>
<dbReference type="InterPro" id="IPR038726">
    <property type="entry name" value="PDDEXK_AddAB-type"/>
</dbReference>
<comment type="catalytic activity">
    <reaction evidence="11">
        <text>Couples ATP hydrolysis with the unwinding of duplex DNA by translocating in the 3'-5' direction.</text>
        <dbReference type="EC" id="5.6.2.4"/>
    </reaction>
</comment>
<reference evidence="17 18" key="1">
    <citation type="submission" date="2020-10" db="EMBL/GenBank/DDBJ databases">
        <title>Trueperella pecoris sp. nov. isolated from bovine and porcine specimens.</title>
        <authorList>
            <person name="Schoenecker L."/>
            <person name="Schnydrig P."/>
            <person name="Brodard I."/>
            <person name="Thomann A."/>
            <person name="Hemphill A."/>
            <person name="Rodriguez-Campos S."/>
            <person name="Perreten V."/>
            <person name="Jores J."/>
            <person name="Kittl S."/>
        </authorList>
    </citation>
    <scope>NUCLEOTIDE SEQUENCE [LARGE SCALE GENOMIC DNA]</scope>
    <source>
        <strain evidence="17 18">15A0121</strain>
    </source>
</reference>
<evidence type="ECO:0000256" key="6">
    <source>
        <dbReference type="ARBA" id="ARBA00022839"/>
    </source>
</evidence>
<dbReference type="AlphaFoldDB" id="A0A7M1QU00"/>
<dbReference type="PROSITE" id="PS51198">
    <property type="entry name" value="UVRD_HELICASE_ATP_BIND"/>
    <property type="match status" value="1"/>
</dbReference>
<dbReference type="PROSITE" id="PS51217">
    <property type="entry name" value="UVRD_HELICASE_CTER"/>
    <property type="match status" value="1"/>
</dbReference>
<evidence type="ECO:0000256" key="5">
    <source>
        <dbReference type="ARBA" id="ARBA00022806"/>
    </source>
</evidence>
<evidence type="ECO:0000256" key="3">
    <source>
        <dbReference type="ARBA" id="ARBA00022763"/>
    </source>
</evidence>
<evidence type="ECO:0000256" key="10">
    <source>
        <dbReference type="ARBA" id="ARBA00023235"/>
    </source>
</evidence>
<evidence type="ECO:0000256" key="11">
    <source>
        <dbReference type="ARBA" id="ARBA00034617"/>
    </source>
</evidence>
<evidence type="ECO:0000313" key="18">
    <source>
        <dbReference type="Proteomes" id="UP000595053"/>
    </source>
</evidence>
<dbReference type="GO" id="GO:0033202">
    <property type="term" value="C:DNA helicase complex"/>
    <property type="evidence" value="ECO:0007669"/>
    <property type="project" value="TreeGrafter"/>
</dbReference>
<evidence type="ECO:0000256" key="1">
    <source>
        <dbReference type="ARBA" id="ARBA00022722"/>
    </source>
</evidence>
<dbReference type="EMBL" id="CP063213">
    <property type="protein sequence ID" value="QOR45004.1"/>
    <property type="molecule type" value="Genomic_DNA"/>
</dbReference>
<comment type="catalytic activity">
    <reaction evidence="13">
        <text>ATP + H2O = ADP + phosphate + H(+)</text>
        <dbReference type="Rhea" id="RHEA:13065"/>
        <dbReference type="ChEBI" id="CHEBI:15377"/>
        <dbReference type="ChEBI" id="CHEBI:15378"/>
        <dbReference type="ChEBI" id="CHEBI:30616"/>
        <dbReference type="ChEBI" id="CHEBI:43474"/>
        <dbReference type="ChEBI" id="CHEBI:456216"/>
        <dbReference type="EC" id="5.6.2.4"/>
    </reaction>
</comment>
<feature type="domain" description="UvrD-like helicase C-terminal" evidence="16">
    <location>
        <begin position="365"/>
        <end position="688"/>
    </location>
</feature>
<dbReference type="InterPro" id="IPR011604">
    <property type="entry name" value="PDDEXK-like_dom_sf"/>
</dbReference>
<dbReference type="GO" id="GO:0004527">
    <property type="term" value="F:exonuclease activity"/>
    <property type="evidence" value="ECO:0007669"/>
    <property type="project" value="UniProtKB-KW"/>
</dbReference>
<dbReference type="PANTHER" id="PTHR11070">
    <property type="entry name" value="UVRD / RECB / PCRA DNA HELICASE FAMILY MEMBER"/>
    <property type="match status" value="1"/>
</dbReference>
<dbReference type="Proteomes" id="UP000595053">
    <property type="component" value="Chromosome"/>
</dbReference>
<dbReference type="CDD" id="cd17932">
    <property type="entry name" value="DEXQc_UvrD"/>
    <property type="match status" value="1"/>
</dbReference>
<organism evidence="17 18">
    <name type="scientific">Trueperella pecoris</name>
    <dbReference type="NCBI Taxonomy" id="2733571"/>
    <lineage>
        <taxon>Bacteria</taxon>
        <taxon>Bacillati</taxon>
        <taxon>Actinomycetota</taxon>
        <taxon>Actinomycetes</taxon>
        <taxon>Actinomycetales</taxon>
        <taxon>Actinomycetaceae</taxon>
        <taxon>Trueperella</taxon>
    </lineage>
</organism>
<dbReference type="InterPro" id="IPR014016">
    <property type="entry name" value="UvrD-like_ATP-bd"/>
</dbReference>
<keyword evidence="10" id="KW-0413">Isomerase</keyword>
<evidence type="ECO:0000313" key="17">
    <source>
        <dbReference type="EMBL" id="QOR45004.1"/>
    </source>
</evidence>
<dbReference type="PANTHER" id="PTHR11070:SF55">
    <property type="entry name" value="DNA 3'-5' HELICASE"/>
    <property type="match status" value="1"/>
</dbReference>
<name>A0A7M1QU00_9ACTO</name>
<protein>
    <recommendedName>
        <fullName evidence="12">DNA 3'-5' helicase</fullName>
        <ecNumber evidence="12">5.6.2.4</ecNumber>
    </recommendedName>
</protein>
<keyword evidence="6" id="KW-0269">Exonuclease</keyword>
<accession>A0A7M1QU00</accession>
<dbReference type="InterPro" id="IPR027417">
    <property type="entry name" value="P-loop_NTPase"/>
</dbReference>
<gene>
    <name evidence="17" type="ORF">INS88_06860</name>
</gene>
<evidence type="ECO:0000259" key="15">
    <source>
        <dbReference type="PROSITE" id="PS51198"/>
    </source>
</evidence>
<evidence type="ECO:0000256" key="2">
    <source>
        <dbReference type="ARBA" id="ARBA00022741"/>
    </source>
</evidence>
<dbReference type="SUPFAM" id="SSF52540">
    <property type="entry name" value="P-loop containing nucleoside triphosphate hydrolases"/>
    <property type="match status" value="1"/>
</dbReference>
<feature type="binding site" evidence="14">
    <location>
        <begin position="34"/>
        <end position="41"/>
    </location>
    <ligand>
        <name>ATP</name>
        <dbReference type="ChEBI" id="CHEBI:30616"/>
    </ligand>
</feature>
<evidence type="ECO:0000256" key="13">
    <source>
        <dbReference type="ARBA" id="ARBA00048988"/>
    </source>
</evidence>
<dbReference type="Gene3D" id="3.40.50.300">
    <property type="entry name" value="P-loop containing nucleotide triphosphate hydrolases"/>
    <property type="match status" value="4"/>
</dbReference>
<dbReference type="EC" id="5.6.2.4" evidence="12"/>
<keyword evidence="7 14" id="KW-0067">ATP-binding</keyword>
<dbReference type="Pfam" id="PF13361">
    <property type="entry name" value="UvrD_C"/>
    <property type="match status" value="2"/>
</dbReference>
<dbReference type="InterPro" id="IPR014017">
    <property type="entry name" value="DNA_helicase_UvrD-like_C"/>
</dbReference>
<dbReference type="GO" id="GO:0005524">
    <property type="term" value="F:ATP binding"/>
    <property type="evidence" value="ECO:0007669"/>
    <property type="project" value="UniProtKB-UniRule"/>
</dbReference>
<evidence type="ECO:0000256" key="14">
    <source>
        <dbReference type="PROSITE-ProRule" id="PRU00560"/>
    </source>
</evidence>
<keyword evidence="5 14" id="KW-0347">Helicase</keyword>
<dbReference type="RefSeq" id="WP_197550782.1">
    <property type="nucleotide sequence ID" value="NZ_CP063213.1"/>
</dbReference>
<evidence type="ECO:0000256" key="12">
    <source>
        <dbReference type="ARBA" id="ARBA00034808"/>
    </source>
</evidence>
<keyword evidence="2 14" id="KW-0547">Nucleotide-binding</keyword>
<evidence type="ECO:0000256" key="8">
    <source>
        <dbReference type="ARBA" id="ARBA00023125"/>
    </source>
</evidence>
<dbReference type="Gene3D" id="1.10.486.10">
    <property type="entry name" value="PCRA, domain 4"/>
    <property type="match status" value="1"/>
</dbReference>
<keyword evidence="9" id="KW-0234">DNA repair</keyword>
<keyword evidence="8" id="KW-0238">DNA-binding</keyword>
<proteinExistence type="predicted"/>
<evidence type="ECO:0000259" key="16">
    <source>
        <dbReference type="PROSITE" id="PS51217"/>
    </source>
</evidence>
<keyword evidence="1" id="KW-0540">Nuclease</keyword>
<dbReference type="Pfam" id="PF12705">
    <property type="entry name" value="PDDEXK_1"/>
    <property type="match status" value="1"/>
</dbReference>
<evidence type="ECO:0000256" key="4">
    <source>
        <dbReference type="ARBA" id="ARBA00022801"/>
    </source>
</evidence>
<evidence type="ECO:0000256" key="7">
    <source>
        <dbReference type="ARBA" id="ARBA00022840"/>
    </source>
</evidence>
<keyword evidence="4 14" id="KW-0378">Hydrolase</keyword>
<dbReference type="Pfam" id="PF00580">
    <property type="entry name" value="UvrD-helicase"/>
    <property type="match status" value="1"/>
</dbReference>
<dbReference type="GO" id="GO:0005829">
    <property type="term" value="C:cytosol"/>
    <property type="evidence" value="ECO:0007669"/>
    <property type="project" value="TreeGrafter"/>
</dbReference>
<dbReference type="Gene3D" id="3.90.320.10">
    <property type="match status" value="1"/>
</dbReference>
<keyword evidence="18" id="KW-1185">Reference proteome</keyword>
<dbReference type="GO" id="GO:0003677">
    <property type="term" value="F:DNA binding"/>
    <property type="evidence" value="ECO:0007669"/>
    <property type="project" value="UniProtKB-KW"/>
</dbReference>
<keyword evidence="3" id="KW-0227">DNA damage</keyword>